<accession>A0AAD8D7W8</accession>
<dbReference type="Pfam" id="PF15162">
    <property type="entry name" value="SCRE"/>
    <property type="match status" value="1"/>
</dbReference>
<dbReference type="PANTHER" id="PTHR31408:SF2">
    <property type="entry name" value="PROTEIN SPO16 HOMOLOG"/>
    <property type="match status" value="1"/>
</dbReference>
<dbReference type="EMBL" id="JAGXEW010000014">
    <property type="protein sequence ID" value="KAK1164170.1"/>
    <property type="molecule type" value="Genomic_DNA"/>
</dbReference>
<dbReference type="GO" id="GO:0005694">
    <property type="term" value="C:chromosome"/>
    <property type="evidence" value="ECO:0007669"/>
    <property type="project" value="TreeGrafter"/>
</dbReference>
<proteinExistence type="predicted"/>
<reference evidence="1" key="1">
    <citation type="submission" date="2022-02" db="EMBL/GenBank/DDBJ databases">
        <title>Atlantic sturgeon de novo genome assembly.</title>
        <authorList>
            <person name="Stock M."/>
            <person name="Klopp C."/>
            <person name="Guiguen Y."/>
            <person name="Cabau C."/>
            <person name="Parinello H."/>
            <person name="Santidrian Yebra-Pimentel E."/>
            <person name="Kuhl H."/>
            <person name="Dirks R.P."/>
            <person name="Guessner J."/>
            <person name="Wuertz S."/>
            <person name="Du K."/>
            <person name="Schartl M."/>
        </authorList>
    </citation>
    <scope>NUCLEOTIDE SEQUENCE</scope>
    <source>
        <strain evidence="1">STURGEONOMICS-FGT-2020</strain>
        <tissue evidence="1">Whole blood</tissue>
    </source>
</reference>
<keyword evidence="2" id="KW-1185">Reference proteome</keyword>
<protein>
    <submittedName>
        <fullName evidence="1">Uncharacterized protein</fullName>
    </submittedName>
</protein>
<evidence type="ECO:0000313" key="1">
    <source>
        <dbReference type="EMBL" id="KAK1164170.1"/>
    </source>
</evidence>
<gene>
    <name evidence="1" type="ORF">AOXY_G16184</name>
</gene>
<dbReference type="GO" id="GO:0007130">
    <property type="term" value="P:synaptonemal complex assembly"/>
    <property type="evidence" value="ECO:0007669"/>
    <property type="project" value="InterPro"/>
</dbReference>
<dbReference type="InterPro" id="IPR027857">
    <property type="entry name" value="SCRE"/>
</dbReference>
<comment type="caution">
    <text evidence="1">The sequence shown here is derived from an EMBL/GenBank/DDBJ whole genome shotgun (WGS) entry which is preliminary data.</text>
</comment>
<organism evidence="1 2">
    <name type="scientific">Acipenser oxyrinchus oxyrinchus</name>
    <dbReference type="NCBI Taxonomy" id="40147"/>
    <lineage>
        <taxon>Eukaryota</taxon>
        <taxon>Metazoa</taxon>
        <taxon>Chordata</taxon>
        <taxon>Craniata</taxon>
        <taxon>Vertebrata</taxon>
        <taxon>Euteleostomi</taxon>
        <taxon>Actinopterygii</taxon>
        <taxon>Chondrostei</taxon>
        <taxon>Acipenseriformes</taxon>
        <taxon>Acipenseridae</taxon>
        <taxon>Acipenser</taxon>
    </lineage>
</organism>
<dbReference type="PANTHER" id="PTHR31408">
    <property type="entry name" value="HYPOTHETICAL PROTEIN LOC689986"/>
    <property type="match status" value="1"/>
</dbReference>
<dbReference type="AlphaFoldDB" id="A0AAD8D7W8"/>
<sequence>MANTDKENRKWKTTIIVSTAIQNHDVSSSLSAQQHRIRYTDSVETGSLIFPLSGIAFLIVDTQEFPENQGETGVFEKIKHFIGIHRNSFLLLLASFHGPKECRILFRIQQRFLTSNLRIIPVHNTPEIINSMLTIAKATSKPNVDSVRDRMTMAKAQIIERSSAWEMLLNLQLGYE</sequence>
<name>A0AAD8D7W8_ACIOX</name>
<dbReference type="Proteomes" id="UP001230051">
    <property type="component" value="Unassembled WGS sequence"/>
</dbReference>
<evidence type="ECO:0000313" key="2">
    <source>
        <dbReference type="Proteomes" id="UP001230051"/>
    </source>
</evidence>
<dbReference type="GO" id="GO:0007131">
    <property type="term" value="P:reciprocal meiotic recombination"/>
    <property type="evidence" value="ECO:0007669"/>
    <property type="project" value="TreeGrafter"/>
</dbReference>